<sequence>MTLAVLALTACTSSDGEREEAAEAPAECLDAADATRDGVDGTPVWARFCPGPERATIPAEVPSDALTTHLDLLAGLAEREAEDAPVGWPCAALAGGRSYEVQIGYADGAVATITGRTDPDCTGWFGAGQGIDGPDGLGVYDGQGVGGPDGLGVYGLLMAAFGRQHADAFEDAPSSAPLVCPDDPGDPDSVSVDGPSAEVDTGYLLGERSPMVMPLTAERGIVCTWPAGVAGGEPEVRQLTGEEAERVRIGVHAITGGVAECVAGPAPVRTAVVEDRTGTRRAVTVDDAACSVVRSDRGPFGSGSGSGGFGFAWLDR</sequence>
<evidence type="ECO:0000313" key="2">
    <source>
        <dbReference type="Proteomes" id="UP000219435"/>
    </source>
</evidence>
<name>A0A285V464_9ACTN</name>
<dbReference type="AlphaFoldDB" id="A0A285V464"/>
<keyword evidence="2" id="KW-1185">Reference proteome</keyword>
<dbReference type="RefSeq" id="WP_141437081.1">
    <property type="nucleotide sequence ID" value="NZ_OBQI01000002.1"/>
</dbReference>
<dbReference type="Proteomes" id="UP000219435">
    <property type="component" value="Unassembled WGS sequence"/>
</dbReference>
<accession>A0A285V464</accession>
<dbReference type="EMBL" id="OBQI01000002">
    <property type="protein sequence ID" value="SOC48803.1"/>
    <property type="molecule type" value="Genomic_DNA"/>
</dbReference>
<gene>
    <name evidence="1" type="ORF">SAMN05660748_1513</name>
</gene>
<reference evidence="2" key="1">
    <citation type="submission" date="2017-08" db="EMBL/GenBank/DDBJ databases">
        <authorList>
            <person name="Varghese N."/>
            <person name="Submissions S."/>
        </authorList>
    </citation>
    <scope>NUCLEOTIDE SEQUENCE [LARGE SCALE GENOMIC DNA]</scope>
    <source>
        <strain evidence="2">DSM 4725</strain>
    </source>
</reference>
<proteinExistence type="predicted"/>
<protein>
    <submittedName>
        <fullName evidence="1">Uncharacterized protein</fullName>
    </submittedName>
</protein>
<organism evidence="1 2">
    <name type="scientific">Blastococcus aggregatus</name>
    <dbReference type="NCBI Taxonomy" id="38502"/>
    <lineage>
        <taxon>Bacteria</taxon>
        <taxon>Bacillati</taxon>
        <taxon>Actinomycetota</taxon>
        <taxon>Actinomycetes</taxon>
        <taxon>Geodermatophilales</taxon>
        <taxon>Geodermatophilaceae</taxon>
        <taxon>Blastococcus</taxon>
    </lineage>
</organism>
<dbReference type="OrthoDB" id="244285at2"/>
<evidence type="ECO:0000313" key="1">
    <source>
        <dbReference type="EMBL" id="SOC48803.1"/>
    </source>
</evidence>